<dbReference type="InterPro" id="IPR035979">
    <property type="entry name" value="RBD_domain_sf"/>
</dbReference>
<feature type="region of interest" description="Disordered" evidence="4">
    <location>
        <begin position="1"/>
        <end position="109"/>
    </location>
</feature>
<evidence type="ECO:0000256" key="2">
    <source>
        <dbReference type="ARBA" id="ARBA00022884"/>
    </source>
</evidence>
<dbReference type="FunFam" id="3.30.70.330:FF:000383">
    <property type="entry name" value="Sex lethal, isoform D"/>
    <property type="match status" value="1"/>
</dbReference>
<dbReference type="PANTHER" id="PTHR48025:SF1">
    <property type="entry name" value="RRM DOMAIN-CONTAINING PROTEIN"/>
    <property type="match status" value="1"/>
</dbReference>
<dbReference type="PRINTS" id="PR00961">
    <property type="entry name" value="HUDSXLRNA"/>
</dbReference>
<dbReference type="SUPFAM" id="SSF54928">
    <property type="entry name" value="RNA-binding domain, RBD"/>
    <property type="match status" value="2"/>
</dbReference>
<evidence type="ECO:0000313" key="6">
    <source>
        <dbReference type="EMBL" id="MDE50750.1"/>
    </source>
</evidence>
<protein>
    <submittedName>
        <fullName evidence="6">ELAV-like protein 4</fullName>
    </submittedName>
</protein>
<feature type="compositionally biased region" description="Gly residues" evidence="4">
    <location>
        <begin position="499"/>
        <end position="511"/>
    </location>
</feature>
<dbReference type="PANTHER" id="PTHR48025">
    <property type="entry name" value="OS02G0815200 PROTEIN"/>
    <property type="match status" value="1"/>
</dbReference>
<dbReference type="SMART" id="SM00360">
    <property type="entry name" value="RRM"/>
    <property type="match status" value="3"/>
</dbReference>
<dbReference type="InterPro" id="IPR000504">
    <property type="entry name" value="RRM_dom"/>
</dbReference>
<evidence type="ECO:0000256" key="1">
    <source>
        <dbReference type="ARBA" id="ARBA00022737"/>
    </source>
</evidence>
<feature type="domain" description="RRM" evidence="5">
    <location>
        <begin position="110"/>
        <end position="188"/>
    </location>
</feature>
<dbReference type="InterPro" id="IPR050502">
    <property type="entry name" value="Euk_RNA-bind_prot"/>
</dbReference>
<organism evidence="6">
    <name type="scientific">Aceria tosichella</name>
    <name type="common">wheat curl mite</name>
    <dbReference type="NCBI Taxonomy" id="561515"/>
    <lineage>
        <taxon>Eukaryota</taxon>
        <taxon>Metazoa</taxon>
        <taxon>Ecdysozoa</taxon>
        <taxon>Arthropoda</taxon>
        <taxon>Chelicerata</taxon>
        <taxon>Arachnida</taxon>
        <taxon>Acari</taxon>
        <taxon>Acariformes</taxon>
        <taxon>Trombidiformes</taxon>
        <taxon>Prostigmata</taxon>
        <taxon>Eupodina</taxon>
        <taxon>Eriophyoidea</taxon>
        <taxon>Eriophyidae</taxon>
        <taxon>Eriophyinae</taxon>
        <taxon>Aceriini</taxon>
        <taxon>Aceria</taxon>
    </lineage>
</organism>
<feature type="domain" description="RRM" evidence="5">
    <location>
        <begin position="196"/>
        <end position="271"/>
    </location>
</feature>
<feature type="region of interest" description="Disordered" evidence="4">
    <location>
        <begin position="270"/>
        <end position="376"/>
    </location>
</feature>
<feature type="compositionally biased region" description="Low complexity" evidence="4">
    <location>
        <begin position="10"/>
        <end position="27"/>
    </location>
</feature>
<dbReference type="Gene3D" id="3.30.70.330">
    <property type="match status" value="3"/>
</dbReference>
<feature type="region of interest" description="Disordered" evidence="4">
    <location>
        <begin position="490"/>
        <end position="511"/>
    </location>
</feature>
<dbReference type="GO" id="GO:0003729">
    <property type="term" value="F:mRNA binding"/>
    <property type="evidence" value="ECO:0007669"/>
    <property type="project" value="TreeGrafter"/>
</dbReference>
<name>A0A6G1SLH3_9ACAR</name>
<dbReference type="Pfam" id="PF00076">
    <property type="entry name" value="RRM_1"/>
    <property type="match status" value="3"/>
</dbReference>
<dbReference type="GO" id="GO:0005737">
    <property type="term" value="C:cytoplasm"/>
    <property type="evidence" value="ECO:0007669"/>
    <property type="project" value="UniProtKB-ARBA"/>
</dbReference>
<dbReference type="GO" id="GO:0005634">
    <property type="term" value="C:nucleus"/>
    <property type="evidence" value="ECO:0007669"/>
    <property type="project" value="TreeGrafter"/>
</dbReference>
<dbReference type="GO" id="GO:1990904">
    <property type="term" value="C:ribonucleoprotein complex"/>
    <property type="evidence" value="ECO:0007669"/>
    <property type="project" value="InterPro"/>
</dbReference>
<feature type="compositionally biased region" description="Acidic residues" evidence="4">
    <location>
        <begin position="77"/>
        <end position="94"/>
    </location>
</feature>
<evidence type="ECO:0000256" key="4">
    <source>
        <dbReference type="SAM" id="MobiDB-lite"/>
    </source>
</evidence>
<feature type="compositionally biased region" description="Gly residues" evidence="4">
    <location>
        <begin position="300"/>
        <end position="310"/>
    </location>
</feature>
<dbReference type="InterPro" id="IPR002343">
    <property type="entry name" value="Hud_Sxl_RNA"/>
</dbReference>
<keyword evidence="1" id="KW-0677">Repeat</keyword>
<reference evidence="6" key="1">
    <citation type="submission" date="2018-10" db="EMBL/GenBank/DDBJ databases">
        <title>Transcriptome assembly of Aceria tosichella (Wheat curl mite) Type 2.</title>
        <authorList>
            <person name="Scully E.D."/>
            <person name="Geib S.M."/>
            <person name="Palmer N.A."/>
            <person name="Gupta A.K."/>
            <person name="Sarath G."/>
            <person name="Tatineni S."/>
        </authorList>
    </citation>
    <scope>NUCLEOTIDE SEQUENCE</scope>
    <source>
        <strain evidence="6">LincolnNE</strain>
    </source>
</reference>
<feature type="compositionally biased region" description="Low complexity" evidence="4">
    <location>
        <begin position="311"/>
        <end position="360"/>
    </location>
</feature>
<feature type="domain" description="RRM" evidence="5">
    <location>
        <begin position="517"/>
        <end position="594"/>
    </location>
</feature>
<dbReference type="InterPro" id="IPR012677">
    <property type="entry name" value="Nucleotide-bd_a/b_plait_sf"/>
</dbReference>
<dbReference type="GO" id="GO:0010629">
    <property type="term" value="P:negative regulation of gene expression"/>
    <property type="evidence" value="ECO:0007669"/>
    <property type="project" value="UniProtKB-ARBA"/>
</dbReference>
<sequence length="594" mass="64524">MVDMKTEPEALTTTTTTTTTATTTLTTNSNEQNDDQVNDSVGAKIKNETAQVSTANNDNNNNSNNNANNNGAGAGEHEEEDDDDAEFDDEEDEAQNNNHQNGSKDDNEKTNLIVNYLPQQMTDEDFEQLFKKFGKMKSCKIVRNRITGYSYGFGFVDYETHEQALKAIEALNGQEVDTKKIKVAFARPAGQDIKQANLYVKNVPSSWSQEEVRKVFEPYGNIIQVRVLGNDRGVAFVLFDLRKQAQDALEALNGKQVDGCETPFEIKFAAEKKGEKQRNSRGGAGSGSGNKNQLNRRGGNRGGNFGGGGRNNQSNNNSNSNSSNNNNRNNRSNSNNRRSTSQGRGGNMFMKSNNNSNNGNTAYGSMNGGVGPMRQQQTNRTNRYAPFVPVQQPQPTMAPQPAPMTPYGYAQQPMLPYMMPGQPMMQMPLSQQSMPMTSAPLNPYSMGAQMAPIGYAQPPPMAQPSAAMNNMYNVASNTMNNAAQMQPQLGQPMNMRGNSSGGSSSGVGGGGGQSDGVTLFVYNIGPDCDENELKGMFTPYGTVVRCNVVRKTPGGETKGFGFVTLKNRENANSAIAGLNNTMRNGRSLQVSFKK</sequence>
<evidence type="ECO:0000256" key="3">
    <source>
        <dbReference type="PROSITE-ProRule" id="PRU00176"/>
    </source>
</evidence>
<dbReference type="GO" id="GO:0009967">
    <property type="term" value="P:positive regulation of signal transduction"/>
    <property type="evidence" value="ECO:0007669"/>
    <property type="project" value="UniProtKB-ARBA"/>
</dbReference>
<gene>
    <name evidence="6" type="primary">Elavl4_1</name>
    <name evidence="6" type="ORF">g.12787</name>
</gene>
<dbReference type="SMART" id="SM00361">
    <property type="entry name" value="RRM_1"/>
    <property type="match status" value="3"/>
</dbReference>
<dbReference type="InterPro" id="IPR003954">
    <property type="entry name" value="RRM_euk-type"/>
</dbReference>
<proteinExistence type="predicted"/>
<dbReference type="EMBL" id="GGYP01005979">
    <property type="protein sequence ID" value="MDE50750.1"/>
    <property type="molecule type" value="Transcribed_RNA"/>
</dbReference>
<dbReference type="PROSITE" id="PS50102">
    <property type="entry name" value="RRM"/>
    <property type="match status" value="3"/>
</dbReference>
<keyword evidence="2 3" id="KW-0694">RNA-binding</keyword>
<dbReference type="AlphaFoldDB" id="A0A6G1SLH3"/>
<accession>A0A6G1SLH3</accession>
<evidence type="ECO:0000259" key="5">
    <source>
        <dbReference type="PROSITE" id="PS50102"/>
    </source>
</evidence>
<feature type="compositionally biased region" description="Low complexity" evidence="4">
    <location>
        <begin position="55"/>
        <end position="71"/>
    </location>
</feature>